<comment type="similarity">
    <text evidence="2 9 10">Belongs to the peptidase S8 family.</text>
</comment>
<keyword evidence="6 9" id="KW-0720">Serine protease</keyword>
<dbReference type="Gene3D" id="2.60.40.2310">
    <property type="match status" value="1"/>
</dbReference>
<dbReference type="Pfam" id="PF00082">
    <property type="entry name" value="Peptidase_S8"/>
    <property type="match status" value="1"/>
</dbReference>
<dbReference type="InterPro" id="IPR007280">
    <property type="entry name" value="Peptidase_C_arc/bac"/>
</dbReference>
<protein>
    <recommendedName>
        <fullName evidence="19">Serine protease</fullName>
    </recommendedName>
</protein>
<feature type="active site" description="Charge relay system" evidence="8 9">
    <location>
        <position position="256"/>
    </location>
</feature>
<feature type="domain" description="Inhibitor I9" evidence="15">
    <location>
        <begin position="81"/>
        <end position="145"/>
    </location>
</feature>
<dbReference type="Pfam" id="PF17766">
    <property type="entry name" value="fn3_6"/>
    <property type="match status" value="1"/>
</dbReference>
<dbReference type="InterPro" id="IPR023828">
    <property type="entry name" value="Peptidase_S8_Ser-AS"/>
</dbReference>
<dbReference type="EMBL" id="SMKA01000013">
    <property type="protein sequence ID" value="TDC33545.1"/>
    <property type="molecule type" value="Genomic_DNA"/>
</dbReference>
<evidence type="ECO:0000259" key="13">
    <source>
        <dbReference type="Pfam" id="PF02225"/>
    </source>
</evidence>
<dbReference type="CDD" id="cd04852">
    <property type="entry name" value="Peptidases_S8_3"/>
    <property type="match status" value="1"/>
</dbReference>
<name>A0A4V2XSE5_9ACTN</name>
<evidence type="ECO:0000256" key="5">
    <source>
        <dbReference type="ARBA" id="ARBA00022801"/>
    </source>
</evidence>
<dbReference type="Pfam" id="PF05922">
    <property type="entry name" value="Inhibitor_I9"/>
    <property type="match status" value="1"/>
</dbReference>
<evidence type="ECO:0000259" key="16">
    <source>
        <dbReference type="Pfam" id="PF17766"/>
    </source>
</evidence>
<dbReference type="Gene3D" id="3.40.50.200">
    <property type="entry name" value="Peptidase S8/S53 domain"/>
    <property type="match status" value="1"/>
</dbReference>
<dbReference type="PROSITE" id="PS00136">
    <property type="entry name" value="SUBTILASE_ASP"/>
    <property type="match status" value="1"/>
</dbReference>
<evidence type="ECO:0000259" key="14">
    <source>
        <dbReference type="Pfam" id="PF04151"/>
    </source>
</evidence>
<dbReference type="InterPro" id="IPR010259">
    <property type="entry name" value="S8pro/Inhibitor_I9"/>
</dbReference>
<evidence type="ECO:0000256" key="9">
    <source>
        <dbReference type="PROSITE-ProRule" id="PRU01240"/>
    </source>
</evidence>
<comment type="subcellular location">
    <subcellularLocation>
        <location evidence="1">Secreted</location>
    </subcellularLocation>
</comment>
<dbReference type="PANTHER" id="PTHR10795">
    <property type="entry name" value="PROPROTEIN CONVERTASE SUBTILISIN/KEXIN"/>
    <property type="match status" value="1"/>
</dbReference>
<feature type="domain" description="Subtilisin-like protease fibronectin type-III" evidence="16">
    <location>
        <begin position="672"/>
        <end position="767"/>
    </location>
</feature>
<proteinExistence type="inferred from homology"/>
<accession>A0A4V2XSE5</accession>
<keyword evidence="18" id="KW-1185">Reference proteome</keyword>
<dbReference type="InterPro" id="IPR045051">
    <property type="entry name" value="SBT"/>
</dbReference>
<feature type="active site" description="Charge relay system" evidence="8 9">
    <location>
        <position position="185"/>
    </location>
</feature>
<dbReference type="Gene3D" id="3.50.30.30">
    <property type="match status" value="1"/>
</dbReference>
<dbReference type="Pfam" id="PF04151">
    <property type="entry name" value="PPC"/>
    <property type="match status" value="1"/>
</dbReference>
<dbReference type="GO" id="GO:0004252">
    <property type="term" value="F:serine-type endopeptidase activity"/>
    <property type="evidence" value="ECO:0007669"/>
    <property type="project" value="UniProtKB-UniRule"/>
</dbReference>
<keyword evidence="7" id="KW-0325">Glycoprotein</keyword>
<dbReference type="Gene3D" id="2.60.120.380">
    <property type="match status" value="1"/>
</dbReference>
<evidence type="ECO:0000256" key="4">
    <source>
        <dbReference type="ARBA" id="ARBA00022729"/>
    </source>
</evidence>
<dbReference type="Gene3D" id="3.30.70.80">
    <property type="entry name" value="Peptidase S8 propeptide/proteinase inhibitor I9"/>
    <property type="match status" value="1"/>
</dbReference>
<dbReference type="InterPro" id="IPR037045">
    <property type="entry name" value="S8pro/Inhibitor_I9_sf"/>
</dbReference>
<dbReference type="AlphaFoldDB" id="A0A4V2XSE5"/>
<dbReference type="PROSITE" id="PS51257">
    <property type="entry name" value="PROKAR_LIPOPROTEIN"/>
    <property type="match status" value="1"/>
</dbReference>
<evidence type="ECO:0000259" key="12">
    <source>
        <dbReference type="Pfam" id="PF00082"/>
    </source>
</evidence>
<evidence type="ECO:0000256" key="11">
    <source>
        <dbReference type="SAM" id="SignalP"/>
    </source>
</evidence>
<dbReference type="InterPro" id="IPR041469">
    <property type="entry name" value="Subtilisin-like_FN3"/>
</dbReference>
<dbReference type="InterPro" id="IPR023827">
    <property type="entry name" value="Peptidase_S8_Asp-AS"/>
</dbReference>
<keyword evidence="5 9" id="KW-0378">Hydrolase</keyword>
<dbReference type="InterPro" id="IPR015500">
    <property type="entry name" value="Peptidase_S8_subtilisin-rel"/>
</dbReference>
<dbReference type="Pfam" id="PF02225">
    <property type="entry name" value="PA"/>
    <property type="match status" value="1"/>
</dbReference>
<feature type="domain" description="Peptidase C-terminal archaeal/bacterial" evidence="14">
    <location>
        <begin position="837"/>
        <end position="905"/>
    </location>
</feature>
<evidence type="ECO:0008006" key="19">
    <source>
        <dbReference type="Google" id="ProtNLM"/>
    </source>
</evidence>
<evidence type="ECO:0000313" key="18">
    <source>
        <dbReference type="Proteomes" id="UP000295075"/>
    </source>
</evidence>
<comment type="caution">
    <text evidence="17">The sequence shown here is derived from an EMBL/GenBank/DDBJ whole genome shotgun (WGS) entry which is preliminary data.</text>
</comment>
<keyword evidence="3 9" id="KW-0645">Protease</keyword>
<evidence type="ECO:0000256" key="7">
    <source>
        <dbReference type="ARBA" id="ARBA00023180"/>
    </source>
</evidence>
<evidence type="ECO:0000256" key="3">
    <source>
        <dbReference type="ARBA" id="ARBA00022670"/>
    </source>
</evidence>
<dbReference type="OrthoDB" id="614750at2"/>
<dbReference type="InterPro" id="IPR003137">
    <property type="entry name" value="PA_domain"/>
</dbReference>
<dbReference type="PRINTS" id="PR00723">
    <property type="entry name" value="SUBTILISIN"/>
</dbReference>
<dbReference type="InterPro" id="IPR000209">
    <property type="entry name" value="Peptidase_S8/S53_dom"/>
</dbReference>
<evidence type="ECO:0000259" key="15">
    <source>
        <dbReference type="Pfam" id="PF05922"/>
    </source>
</evidence>
<feature type="domain" description="PA" evidence="13">
    <location>
        <begin position="409"/>
        <end position="489"/>
    </location>
</feature>
<dbReference type="PROSITE" id="PS51892">
    <property type="entry name" value="SUBTILASE"/>
    <property type="match status" value="1"/>
</dbReference>
<reference evidence="17 18" key="1">
    <citation type="submission" date="2019-03" db="EMBL/GenBank/DDBJ databases">
        <title>Draft genome sequences of novel Actinobacteria.</title>
        <authorList>
            <person name="Sahin N."/>
            <person name="Ay H."/>
            <person name="Saygin H."/>
        </authorList>
    </citation>
    <scope>NUCLEOTIDE SEQUENCE [LARGE SCALE GENOMIC DNA]</scope>
    <source>
        <strain evidence="17 18">JCM 30547</strain>
    </source>
</reference>
<evidence type="ECO:0000256" key="6">
    <source>
        <dbReference type="ARBA" id="ARBA00022825"/>
    </source>
</evidence>
<organism evidence="17 18">
    <name type="scientific">Kribbella albertanoniae</name>
    <dbReference type="NCBI Taxonomy" id="1266829"/>
    <lineage>
        <taxon>Bacteria</taxon>
        <taxon>Bacillati</taxon>
        <taxon>Actinomycetota</taxon>
        <taxon>Actinomycetes</taxon>
        <taxon>Propionibacteriales</taxon>
        <taxon>Kribbellaceae</taxon>
        <taxon>Kribbella</taxon>
    </lineage>
</organism>
<feature type="domain" description="Peptidase S8/S53" evidence="12">
    <location>
        <begin position="176"/>
        <end position="625"/>
    </location>
</feature>
<dbReference type="Proteomes" id="UP000295075">
    <property type="component" value="Unassembled WGS sequence"/>
</dbReference>
<dbReference type="PROSITE" id="PS00138">
    <property type="entry name" value="SUBTILASE_SER"/>
    <property type="match status" value="1"/>
</dbReference>
<dbReference type="InterPro" id="IPR034197">
    <property type="entry name" value="Peptidases_S8_3"/>
</dbReference>
<dbReference type="GO" id="GO:0006508">
    <property type="term" value="P:proteolysis"/>
    <property type="evidence" value="ECO:0007669"/>
    <property type="project" value="UniProtKB-KW"/>
</dbReference>
<evidence type="ECO:0000256" key="8">
    <source>
        <dbReference type="PIRSR" id="PIRSR615500-1"/>
    </source>
</evidence>
<evidence type="ECO:0000313" key="17">
    <source>
        <dbReference type="EMBL" id="TDC33545.1"/>
    </source>
</evidence>
<dbReference type="InterPro" id="IPR036852">
    <property type="entry name" value="Peptidase_S8/S53_dom_sf"/>
</dbReference>
<dbReference type="SUPFAM" id="SSF52743">
    <property type="entry name" value="Subtilisin-like"/>
    <property type="match status" value="1"/>
</dbReference>
<dbReference type="CDD" id="cd02120">
    <property type="entry name" value="PA_subtilisin_like"/>
    <property type="match status" value="1"/>
</dbReference>
<keyword evidence="4 11" id="KW-0732">Signal</keyword>
<evidence type="ECO:0000256" key="10">
    <source>
        <dbReference type="RuleBase" id="RU003355"/>
    </source>
</evidence>
<gene>
    <name evidence="17" type="ORF">E1261_05925</name>
</gene>
<feature type="active site" description="Charge relay system" evidence="8 9">
    <location>
        <position position="571"/>
    </location>
</feature>
<evidence type="ECO:0000256" key="2">
    <source>
        <dbReference type="ARBA" id="ARBA00011073"/>
    </source>
</evidence>
<evidence type="ECO:0000256" key="1">
    <source>
        <dbReference type="ARBA" id="ARBA00004613"/>
    </source>
</evidence>
<dbReference type="GO" id="GO:0005576">
    <property type="term" value="C:extracellular region"/>
    <property type="evidence" value="ECO:0007669"/>
    <property type="project" value="UniProtKB-SubCell"/>
</dbReference>
<feature type="signal peptide" evidence="11">
    <location>
        <begin position="1"/>
        <end position="25"/>
    </location>
</feature>
<feature type="chain" id="PRO_5039444968" description="Serine protease" evidence="11">
    <location>
        <begin position="26"/>
        <end position="985"/>
    </location>
</feature>
<dbReference type="RefSeq" id="WP_132403058.1">
    <property type="nucleotide sequence ID" value="NZ_SMKA01000013.1"/>
</dbReference>
<sequence>MKRLMGGWIVVLVACLITATVTTGAAGAQGESPGAAPAGSGKAGASDVYLVLLGEAPAGAYAGGIAGYPATKPAAGKRFNKKDAKVQRYVNYLRSRHAQVANSVGATREYDYEYSLNAFAATLTKAQLAKLSTTPGVVSIQRDKLAQVKTDNTPAFLGLNAAGGLWSQLGGQGSAGEDVIIGVVDTGIWPEHPSFAAAGYGPVPAGWNGVCQSGQLWSQQQCSNKLIGARYFHKGFGHFGGGLKDDYISARDHDGHGTHTTSTAGGNANVNASIFGRSFGTVSGMAPRARVAAYKACWPGGCAVSDLVGAIDSAVGDGVDVINYSIGDDDPDFLDADDVAFLFARQAGVFVAASAGNSGPGPSTVDHGGPWLTTVGASTQNRSLVGTATLGNGAAFQGASVTPGLAATPLVDGAAAGSEGCLSGLAPAAVTGKIVLCKGSFSRAARSLGVKNAGGVGMILYTVDQSDALLSDNHYVPTVHIRNSDGLAIKTYIAATSAPTASLSGGAKAFGGGNTMAAFSSRGPLVDSARSTGDLLKPDVTAPGVQILAGNTPTAFVGAPGQLFQAIAGTSMSSPHVAGIGALLRDRHPGWTPDMMQSALMTSARQDVWKEDGSTPADPFDFGAGHIVPNSAADPGLVYPAGFDDYRAFLRSQGLCTLCFGTTPAPVIAPTDFNAATITVRSLAGVRTVTRTVRNVGPAGTYAVSVAAPPGVDVVVTPSVLTLGTGATASYQVTFTSTPAADFDEYSFGALTWSDSAGHSVRSPVVVRPVSIAAPASAAGTGATGSLQYAVKFGYSGSFNVAPQGLVAATTETRTIVDDPANDFNANAPDANQGIQVHEFAVPSGTPLLRVQLFDEFTDGNDDIDLYLYRVGAGGVLTLVGASFTTTSAELIDLAKPGAGTYRLYAHGFETDGADAVYTLFRWLVPGTATGNMTATSSTATATIGGSADITVSWTGLTPATKYLGRVSYSDGFTEIGGTVVTVTP</sequence>